<evidence type="ECO:0000313" key="1">
    <source>
        <dbReference type="EMBL" id="GGA35099.1"/>
    </source>
</evidence>
<name>A0ABQ1G0Q7_9SPHN</name>
<dbReference type="Proteomes" id="UP000618591">
    <property type="component" value="Unassembled WGS sequence"/>
</dbReference>
<proteinExistence type="predicted"/>
<evidence type="ECO:0000313" key="2">
    <source>
        <dbReference type="Proteomes" id="UP000618591"/>
    </source>
</evidence>
<protein>
    <submittedName>
        <fullName evidence="1">Uncharacterized protein</fullName>
    </submittedName>
</protein>
<organism evidence="1 2">
    <name type="scientific">Sphingomonas psychrolutea</name>
    <dbReference type="NCBI Taxonomy" id="1259676"/>
    <lineage>
        <taxon>Bacteria</taxon>
        <taxon>Pseudomonadati</taxon>
        <taxon>Pseudomonadota</taxon>
        <taxon>Alphaproteobacteria</taxon>
        <taxon>Sphingomonadales</taxon>
        <taxon>Sphingomonadaceae</taxon>
        <taxon>Sphingomonas</taxon>
    </lineage>
</organism>
<reference evidence="2" key="1">
    <citation type="journal article" date="2019" name="Int. J. Syst. Evol. Microbiol.">
        <title>The Global Catalogue of Microorganisms (GCM) 10K type strain sequencing project: providing services to taxonomists for standard genome sequencing and annotation.</title>
        <authorList>
            <consortium name="The Broad Institute Genomics Platform"/>
            <consortium name="The Broad Institute Genome Sequencing Center for Infectious Disease"/>
            <person name="Wu L."/>
            <person name="Ma J."/>
        </authorList>
    </citation>
    <scope>NUCLEOTIDE SEQUENCE [LARGE SCALE GENOMIC DNA]</scope>
    <source>
        <strain evidence="2">CGMCC 1.10106</strain>
    </source>
</reference>
<sequence length="152" mass="16128">MPAPDLITAKIVAFLDGIGIPVVLTPLPEDTLLPAMTVTRGTLLVDPARLTYPGDLLHEAGHIAVTDPAVRDTLETVADNQSEELAAICWSYAAARAIGLDPAIVFHGDGYRGNGPSLAMSFQMGVYLGVHLLVGYGLTSNAAYPAMTRWLR</sequence>
<keyword evidence="2" id="KW-1185">Reference proteome</keyword>
<comment type="caution">
    <text evidence="1">The sequence shown here is derived from an EMBL/GenBank/DDBJ whole genome shotgun (WGS) entry which is preliminary data.</text>
</comment>
<dbReference type="RefSeq" id="WP_188444886.1">
    <property type="nucleotide sequence ID" value="NZ_BMDW01000001.1"/>
</dbReference>
<accession>A0ABQ1G0Q7</accession>
<dbReference type="EMBL" id="BMDW01000001">
    <property type="protein sequence ID" value="GGA35099.1"/>
    <property type="molecule type" value="Genomic_DNA"/>
</dbReference>
<gene>
    <name evidence="1" type="ORF">GCM10011395_01790</name>
</gene>